<dbReference type="PANTHER" id="PTHR42792:SF1">
    <property type="entry name" value="FLAGELLAR HOOK-ASSOCIATED PROTEIN 3"/>
    <property type="match status" value="1"/>
</dbReference>
<dbReference type="InterPro" id="IPR001029">
    <property type="entry name" value="Flagellin_N"/>
</dbReference>
<dbReference type="EMBL" id="PIQF01000001">
    <property type="protein sequence ID" value="RUO77037.1"/>
    <property type="molecule type" value="Genomic_DNA"/>
</dbReference>
<dbReference type="Pfam" id="PF00700">
    <property type="entry name" value="Flagellin_C"/>
    <property type="match status" value="1"/>
</dbReference>
<evidence type="ECO:0000256" key="4">
    <source>
        <dbReference type="ARBA" id="ARBA00022525"/>
    </source>
</evidence>
<dbReference type="RefSeq" id="WP_126783309.1">
    <property type="nucleotide sequence ID" value="NZ_PIQF01000001.1"/>
</dbReference>
<evidence type="ECO:0000259" key="6">
    <source>
        <dbReference type="Pfam" id="PF00669"/>
    </source>
</evidence>
<accession>A0A432ZGB4</accession>
<evidence type="ECO:0000256" key="3">
    <source>
        <dbReference type="ARBA" id="ARBA00005709"/>
    </source>
</evidence>
<dbReference type="OrthoDB" id="9768249at2"/>
<keyword evidence="8" id="KW-0966">Cell projection</keyword>
<comment type="caution">
    <text evidence="8">The sequence shown here is derived from an EMBL/GenBank/DDBJ whole genome shotgun (WGS) entry which is preliminary data.</text>
</comment>
<protein>
    <submittedName>
        <fullName evidence="8">Flagellar hook-associated protein 3</fullName>
    </submittedName>
</protein>
<gene>
    <name evidence="8" type="primary">flgL</name>
    <name evidence="8" type="ORF">CWI81_00600</name>
</gene>
<keyword evidence="8" id="KW-0969">Cilium</keyword>
<comment type="subcellular location">
    <subcellularLocation>
        <location evidence="1">Bacterial flagellum</location>
    </subcellularLocation>
    <subcellularLocation>
        <location evidence="2">Secreted</location>
    </subcellularLocation>
</comment>
<evidence type="ECO:0000313" key="9">
    <source>
        <dbReference type="Proteomes" id="UP000287908"/>
    </source>
</evidence>
<dbReference type="GO" id="GO:0071973">
    <property type="term" value="P:bacterial-type flagellum-dependent cell motility"/>
    <property type="evidence" value="ECO:0007669"/>
    <property type="project" value="InterPro"/>
</dbReference>
<feature type="domain" description="Flagellin N-terminal" evidence="6">
    <location>
        <begin position="4"/>
        <end position="140"/>
    </location>
</feature>
<dbReference type="GO" id="GO:0005576">
    <property type="term" value="C:extracellular region"/>
    <property type="evidence" value="ECO:0007669"/>
    <property type="project" value="UniProtKB-SubCell"/>
</dbReference>
<sequence>MRLSTNLFYQRGLDSLQTSQSRLDNIQQQLTKQTKILSPADDPIGNSQVIALDEKIAQNEQFKRNSITLENNLSREESVLTNITDAVQRVRTLAVQAGNGSYDERNRGAIAQELRDIESAIFDLTNAQDESGEYIFAGYQNRIQPMAFDKATQSYQYGSDDGQREIQLSPSLKLPAGDPGSSVFGSVSKRVDFELTGGSNFINKVNVADRDTLIADTETRLEAGEPTDFTVNFTGPDTYEISDGVNPAVTGTVTDGKISYNGMELELDPDNRPAAGDSVSYSLGEPVSRNILTQISDLASALESSGESSKSFHESEIGFALTDLDKGIETLTNTQAKVGARLNVLENSRSSNEDFTIVNKKARADIADVDYSTAITDLIKNETIYSASQQIFSRVSRLSLFDYL</sequence>
<comment type="similarity">
    <text evidence="3">Belongs to the bacterial flagellin family.</text>
</comment>
<proteinExistence type="inferred from homology"/>
<name>A0A432ZGB4_9GAMM</name>
<dbReference type="Gene3D" id="1.20.1330.10">
    <property type="entry name" value="f41 fragment of flagellin, N-terminal domain"/>
    <property type="match status" value="1"/>
</dbReference>
<dbReference type="InterPro" id="IPR013384">
    <property type="entry name" value="Flagell_FlgL"/>
</dbReference>
<dbReference type="InterPro" id="IPR001492">
    <property type="entry name" value="Flagellin"/>
</dbReference>
<evidence type="ECO:0000259" key="7">
    <source>
        <dbReference type="Pfam" id="PF00700"/>
    </source>
</evidence>
<keyword evidence="4" id="KW-0964">Secreted</keyword>
<keyword evidence="5" id="KW-0975">Bacterial flagellum</keyword>
<evidence type="ECO:0000313" key="8">
    <source>
        <dbReference type="EMBL" id="RUO77037.1"/>
    </source>
</evidence>
<feature type="domain" description="Flagellin C-terminal" evidence="7">
    <location>
        <begin position="324"/>
        <end position="404"/>
    </location>
</feature>
<keyword evidence="8" id="KW-0282">Flagellum</keyword>
<organism evidence="8 9">
    <name type="scientific">Idiomarina seosinensis</name>
    <dbReference type="NCBI Taxonomy" id="281739"/>
    <lineage>
        <taxon>Bacteria</taxon>
        <taxon>Pseudomonadati</taxon>
        <taxon>Pseudomonadota</taxon>
        <taxon>Gammaproteobacteria</taxon>
        <taxon>Alteromonadales</taxon>
        <taxon>Idiomarinaceae</taxon>
        <taxon>Idiomarina</taxon>
    </lineage>
</organism>
<dbReference type="GO" id="GO:0005198">
    <property type="term" value="F:structural molecule activity"/>
    <property type="evidence" value="ECO:0007669"/>
    <property type="project" value="InterPro"/>
</dbReference>
<dbReference type="Pfam" id="PF00669">
    <property type="entry name" value="Flagellin_N"/>
    <property type="match status" value="1"/>
</dbReference>
<dbReference type="AlphaFoldDB" id="A0A432ZGB4"/>
<dbReference type="SUPFAM" id="SSF64518">
    <property type="entry name" value="Phase 1 flagellin"/>
    <property type="match status" value="1"/>
</dbReference>
<dbReference type="NCBIfam" id="TIGR02550">
    <property type="entry name" value="flagell_flgL"/>
    <property type="match status" value="1"/>
</dbReference>
<dbReference type="InterPro" id="IPR046358">
    <property type="entry name" value="Flagellin_C"/>
</dbReference>
<dbReference type="Proteomes" id="UP000287908">
    <property type="component" value="Unassembled WGS sequence"/>
</dbReference>
<reference evidence="8 9" key="1">
    <citation type="journal article" date="2011" name="Front. Microbiol.">
        <title>Genomic signatures of strain selection and enhancement in Bacillus atrophaeus var. globigii, a historical biowarfare simulant.</title>
        <authorList>
            <person name="Gibbons H.S."/>
            <person name="Broomall S.M."/>
            <person name="McNew L.A."/>
            <person name="Daligault H."/>
            <person name="Chapman C."/>
            <person name="Bruce D."/>
            <person name="Karavis M."/>
            <person name="Krepps M."/>
            <person name="McGregor P.A."/>
            <person name="Hong C."/>
            <person name="Park K.H."/>
            <person name="Akmal A."/>
            <person name="Feldman A."/>
            <person name="Lin J.S."/>
            <person name="Chang W.E."/>
            <person name="Higgs B.W."/>
            <person name="Demirev P."/>
            <person name="Lindquist J."/>
            <person name="Liem A."/>
            <person name="Fochler E."/>
            <person name="Read T.D."/>
            <person name="Tapia R."/>
            <person name="Johnson S."/>
            <person name="Bishop-Lilly K.A."/>
            <person name="Detter C."/>
            <person name="Han C."/>
            <person name="Sozhamannan S."/>
            <person name="Rosenzweig C.N."/>
            <person name="Skowronski E.W."/>
        </authorList>
    </citation>
    <scope>NUCLEOTIDE SEQUENCE [LARGE SCALE GENOMIC DNA]</scope>
    <source>
        <strain evidence="8 9">CL-SP19</strain>
    </source>
</reference>
<dbReference type="GO" id="GO:0009424">
    <property type="term" value="C:bacterial-type flagellum hook"/>
    <property type="evidence" value="ECO:0007669"/>
    <property type="project" value="InterPro"/>
</dbReference>
<dbReference type="PANTHER" id="PTHR42792">
    <property type="entry name" value="FLAGELLIN"/>
    <property type="match status" value="1"/>
</dbReference>
<evidence type="ECO:0000256" key="5">
    <source>
        <dbReference type="ARBA" id="ARBA00023143"/>
    </source>
</evidence>
<evidence type="ECO:0000256" key="1">
    <source>
        <dbReference type="ARBA" id="ARBA00004365"/>
    </source>
</evidence>
<keyword evidence="9" id="KW-1185">Reference proteome</keyword>
<evidence type="ECO:0000256" key="2">
    <source>
        <dbReference type="ARBA" id="ARBA00004613"/>
    </source>
</evidence>